<proteinExistence type="predicted"/>
<dbReference type="Proteomes" id="UP000642070">
    <property type="component" value="Unassembled WGS sequence"/>
</dbReference>
<dbReference type="RefSeq" id="WP_190250585.1">
    <property type="nucleotide sequence ID" value="NZ_BMPI01000013.1"/>
</dbReference>
<evidence type="ECO:0000259" key="3">
    <source>
        <dbReference type="Pfam" id="PF08719"/>
    </source>
</evidence>
<reference evidence="4" key="2">
    <citation type="submission" date="2020-09" db="EMBL/GenBank/DDBJ databases">
        <authorList>
            <person name="Sun Q."/>
            <person name="Ohkuma M."/>
        </authorList>
    </citation>
    <scope>NUCLEOTIDE SEQUENCE</scope>
    <source>
        <strain evidence="4">JCM 19831</strain>
    </source>
</reference>
<feature type="domain" description="NADAR" evidence="3">
    <location>
        <begin position="25"/>
        <end position="183"/>
    </location>
</feature>
<dbReference type="NCBIfam" id="TIGR02464">
    <property type="entry name" value="ribofla_fusion"/>
    <property type="match status" value="1"/>
</dbReference>
<evidence type="ECO:0000313" key="4">
    <source>
        <dbReference type="EMBL" id="GGM28095.1"/>
    </source>
</evidence>
<dbReference type="Gene3D" id="1.10.357.40">
    <property type="entry name" value="YbiA-like"/>
    <property type="match status" value="1"/>
</dbReference>
<accession>A0A917TP29</accession>
<dbReference type="InterPro" id="IPR037238">
    <property type="entry name" value="YbiA-like_sf"/>
</dbReference>
<dbReference type="SUPFAM" id="SSF143990">
    <property type="entry name" value="YbiA-like"/>
    <property type="match status" value="1"/>
</dbReference>
<evidence type="ECO:0000313" key="5">
    <source>
        <dbReference type="Proteomes" id="UP000642070"/>
    </source>
</evidence>
<evidence type="ECO:0000256" key="2">
    <source>
        <dbReference type="ARBA" id="ARBA00000751"/>
    </source>
</evidence>
<reference evidence="4" key="1">
    <citation type="journal article" date="2014" name="Int. J. Syst. Evol. Microbiol.">
        <title>Complete genome sequence of Corynebacterium casei LMG S-19264T (=DSM 44701T), isolated from a smear-ripened cheese.</title>
        <authorList>
            <consortium name="US DOE Joint Genome Institute (JGI-PGF)"/>
            <person name="Walter F."/>
            <person name="Albersmeier A."/>
            <person name="Kalinowski J."/>
            <person name="Ruckert C."/>
        </authorList>
    </citation>
    <scope>NUCLEOTIDE SEQUENCE</scope>
    <source>
        <strain evidence="4">JCM 19831</strain>
    </source>
</reference>
<evidence type="ECO:0000256" key="1">
    <source>
        <dbReference type="ARBA" id="ARBA00000022"/>
    </source>
</evidence>
<dbReference type="InterPro" id="IPR012816">
    <property type="entry name" value="NADAR"/>
</dbReference>
<sequence>MLAPPTSTADLIRLTDSGTRVRYLFFWGHHPRADGSIGPSCLSQWWPAGFAVDGVTFPSAEHFMMYRKALLFGDAAVAERILTVTHPNEAKTLGRRIARFDETVWERERFGIVVAGSVAKFDQNPPLRDFLLGTGDRVLVEASPLDRIWGIGLSAGDASADEPALWRGQNLLGFALMRARYELAGGA</sequence>
<protein>
    <recommendedName>
        <fullName evidence="3">NADAR domain-containing protein</fullName>
    </recommendedName>
</protein>
<comment type="catalytic activity">
    <reaction evidence="2">
        <text>2,5-diamino-6-hydroxy-4-(5-phosphoribosylamino)-pyrimidine + H2O = 2,5,6-triamino-4-hydroxypyrimidine + D-ribose 5-phosphate</text>
        <dbReference type="Rhea" id="RHEA:23436"/>
        <dbReference type="ChEBI" id="CHEBI:15377"/>
        <dbReference type="ChEBI" id="CHEBI:58614"/>
        <dbReference type="ChEBI" id="CHEBI:78346"/>
        <dbReference type="ChEBI" id="CHEBI:137796"/>
    </reaction>
</comment>
<comment type="caution">
    <text evidence="4">The sequence shown here is derived from an EMBL/GenBank/DDBJ whole genome shotgun (WGS) entry which is preliminary data.</text>
</comment>
<dbReference type="AlphaFoldDB" id="A0A917TP29"/>
<keyword evidence="5" id="KW-1185">Reference proteome</keyword>
<dbReference type="CDD" id="cd15457">
    <property type="entry name" value="NADAR"/>
    <property type="match status" value="1"/>
</dbReference>
<dbReference type="EMBL" id="BMPI01000013">
    <property type="protein sequence ID" value="GGM28095.1"/>
    <property type="molecule type" value="Genomic_DNA"/>
</dbReference>
<dbReference type="Pfam" id="PF08719">
    <property type="entry name" value="NADAR"/>
    <property type="match status" value="1"/>
</dbReference>
<organism evidence="4 5">
    <name type="scientific">Dactylosporangium sucinum</name>
    <dbReference type="NCBI Taxonomy" id="1424081"/>
    <lineage>
        <taxon>Bacteria</taxon>
        <taxon>Bacillati</taxon>
        <taxon>Actinomycetota</taxon>
        <taxon>Actinomycetes</taxon>
        <taxon>Micromonosporales</taxon>
        <taxon>Micromonosporaceae</taxon>
        <taxon>Dactylosporangium</taxon>
    </lineage>
</organism>
<name>A0A917TP29_9ACTN</name>
<comment type="catalytic activity">
    <reaction evidence="1">
        <text>5-amino-6-(5-phospho-D-ribosylamino)uracil + H2O = 5,6-diaminouracil + D-ribose 5-phosphate</text>
        <dbReference type="Rhea" id="RHEA:55020"/>
        <dbReference type="ChEBI" id="CHEBI:15377"/>
        <dbReference type="ChEBI" id="CHEBI:46252"/>
        <dbReference type="ChEBI" id="CHEBI:58453"/>
        <dbReference type="ChEBI" id="CHEBI:78346"/>
    </reaction>
</comment>
<gene>
    <name evidence="4" type="ORF">GCM10007977_031770</name>
</gene>